<dbReference type="EMBL" id="CP054212">
    <property type="protein sequence ID" value="QKJ88661.1"/>
    <property type="molecule type" value="Genomic_DNA"/>
</dbReference>
<accession>A0A6M8UID1</accession>
<dbReference type="Proteomes" id="UP000505325">
    <property type="component" value="Chromosome"/>
</dbReference>
<protein>
    <submittedName>
        <fullName evidence="2">Uncharacterized protein</fullName>
    </submittedName>
</protein>
<evidence type="ECO:0000256" key="1">
    <source>
        <dbReference type="SAM" id="MobiDB-lite"/>
    </source>
</evidence>
<reference evidence="2 3" key="1">
    <citation type="submission" date="2020-06" db="EMBL/GenBank/DDBJ databases">
        <title>Genome sequence of Paramixta manurensis strain PD-1.</title>
        <authorList>
            <person name="Lee C.W."/>
            <person name="Kim J."/>
        </authorList>
    </citation>
    <scope>NUCLEOTIDE SEQUENCE [LARGE SCALE GENOMIC DNA]</scope>
    <source>
        <strain evidence="2 3">PD-1</strain>
    </source>
</reference>
<organism evidence="2 3">
    <name type="scientific">Paramixta manurensis</name>
    <dbReference type="NCBI Taxonomy" id="2740817"/>
    <lineage>
        <taxon>Bacteria</taxon>
        <taxon>Pseudomonadati</taxon>
        <taxon>Pseudomonadota</taxon>
        <taxon>Gammaproteobacteria</taxon>
        <taxon>Enterobacterales</taxon>
        <taxon>Erwiniaceae</taxon>
        <taxon>Paramixta</taxon>
    </lineage>
</organism>
<gene>
    <name evidence="2" type="ORF">PMPD1_3747</name>
</gene>
<dbReference type="KEGG" id="pmak:PMPD1_3747"/>
<keyword evidence="3" id="KW-1185">Reference proteome</keyword>
<evidence type="ECO:0000313" key="3">
    <source>
        <dbReference type="Proteomes" id="UP000505325"/>
    </source>
</evidence>
<dbReference type="AlphaFoldDB" id="A0A6M8UID1"/>
<feature type="region of interest" description="Disordered" evidence="1">
    <location>
        <begin position="1"/>
        <end position="20"/>
    </location>
</feature>
<proteinExistence type="predicted"/>
<dbReference type="RefSeq" id="WP_354292691.1">
    <property type="nucleotide sequence ID" value="NZ_CP054212.1"/>
</dbReference>
<evidence type="ECO:0000313" key="2">
    <source>
        <dbReference type="EMBL" id="QKJ88661.1"/>
    </source>
</evidence>
<sequence>MPNSISNFPHNNLMPVSHPLSGAVRQDTTQLASQTVAATPGNGVARVHGQPVAMTAMNQSGFTSAFSTSRTGRLAQRANLPVAPTHHHHVMSQQAGLAERAKNDMQAIEQLVLNQFPATSEILHAMSQQHVQQFTPHQIDQISEAIDDYQGAYGDNFLMNISAMGYPTIESYLQARDPIFNDAEEVNEFIGEFGYRYGGITGMMDEEEEIEELRTRLEDRLTEPAQVLSNFIHTSPRISGVPLLKGATGGDNPVTTQLDGGKTLRAMLDGQALNFNGFLSTTSSYKSALEFSGKMSQTGLGNAMYTVDLTSDSTESEILRRETLRALDRGECAAGSILFYFKTDNVAGISVNATQRAANPGQDESRLNSEDEILLAPGHFFEPEQIVRNDDGFAVIGSLKYGRN</sequence>
<feature type="compositionally biased region" description="Polar residues" evidence="1">
    <location>
        <begin position="1"/>
        <end position="10"/>
    </location>
</feature>
<name>A0A6M8UID1_9GAMM</name>